<dbReference type="PANTHER" id="PTHR47738">
    <property type="entry name" value="PTS SYSTEM FRUCTOSE-LIKE EIIA COMPONENT-RELATED"/>
    <property type="match status" value="1"/>
</dbReference>
<dbReference type="InterPro" id="IPR004715">
    <property type="entry name" value="PTS_IIA_fruc"/>
</dbReference>
<dbReference type="GO" id="GO:0009401">
    <property type="term" value="P:phosphoenolpyruvate-dependent sugar phosphotransferase system"/>
    <property type="evidence" value="ECO:0007669"/>
    <property type="project" value="UniProtKB-KW"/>
</dbReference>
<keyword evidence="4" id="KW-0808">Transferase</keyword>
<dbReference type="InterPro" id="IPR051541">
    <property type="entry name" value="PTS_SugarTrans_NitroReg"/>
</dbReference>
<proteinExistence type="predicted"/>
<organism evidence="7 8">
    <name type="scientific">Paenibacillus oralis</name>
    <dbReference type="NCBI Taxonomy" id="2490856"/>
    <lineage>
        <taxon>Bacteria</taxon>
        <taxon>Bacillati</taxon>
        <taxon>Bacillota</taxon>
        <taxon>Bacilli</taxon>
        <taxon>Bacillales</taxon>
        <taxon>Paenibacillaceae</taxon>
        <taxon>Paenibacillus</taxon>
    </lineage>
</organism>
<dbReference type="AlphaFoldDB" id="A0A3P3TZ35"/>
<sequence>MDIAQILNENRINLHLRAATKDEVFREMSGMLLREGVLSSVDDFIADVYKREEEGQTGLENHIAIPHGKSEAVLQTALAIGRSEHPIPWETLDGKPVHCVILFAVRMTDKTTTHIRLMSQVASALADEKVLDALLVEQDPQEIISLFKVHA</sequence>
<keyword evidence="8" id="KW-1185">Reference proteome</keyword>
<dbReference type="PROSITE" id="PS51094">
    <property type="entry name" value="PTS_EIIA_TYPE_2"/>
    <property type="match status" value="1"/>
</dbReference>
<evidence type="ECO:0000259" key="6">
    <source>
        <dbReference type="PROSITE" id="PS51094"/>
    </source>
</evidence>
<dbReference type="InterPro" id="IPR002178">
    <property type="entry name" value="PTS_EIIA_type-2_dom"/>
</dbReference>
<evidence type="ECO:0000256" key="5">
    <source>
        <dbReference type="ARBA" id="ARBA00022683"/>
    </source>
</evidence>
<dbReference type="CDD" id="cd00211">
    <property type="entry name" value="PTS_IIA_fru"/>
    <property type="match status" value="1"/>
</dbReference>
<evidence type="ECO:0000313" key="7">
    <source>
        <dbReference type="EMBL" id="RRJ62629.1"/>
    </source>
</evidence>
<dbReference type="Pfam" id="PF00359">
    <property type="entry name" value="PTS_EIIA_2"/>
    <property type="match status" value="1"/>
</dbReference>
<dbReference type="SUPFAM" id="SSF55804">
    <property type="entry name" value="Phoshotransferase/anion transport protein"/>
    <property type="match status" value="1"/>
</dbReference>
<evidence type="ECO:0000256" key="4">
    <source>
        <dbReference type="ARBA" id="ARBA00022679"/>
    </source>
</evidence>
<dbReference type="GO" id="GO:0016020">
    <property type="term" value="C:membrane"/>
    <property type="evidence" value="ECO:0007669"/>
    <property type="project" value="InterPro"/>
</dbReference>
<gene>
    <name evidence="7" type="ORF">EHV15_06495</name>
</gene>
<accession>A0A3P3TZ35</accession>
<dbReference type="EMBL" id="RRCN01000001">
    <property type="protein sequence ID" value="RRJ62629.1"/>
    <property type="molecule type" value="Genomic_DNA"/>
</dbReference>
<evidence type="ECO:0000256" key="2">
    <source>
        <dbReference type="ARBA" id="ARBA00022553"/>
    </source>
</evidence>
<dbReference type="GO" id="GO:0008982">
    <property type="term" value="F:protein-N(PI)-phosphohistidine-sugar phosphotransferase activity"/>
    <property type="evidence" value="ECO:0007669"/>
    <property type="project" value="InterPro"/>
</dbReference>
<keyword evidence="2" id="KW-0597">Phosphoprotein</keyword>
<dbReference type="PANTHER" id="PTHR47738:SF2">
    <property type="entry name" value="PTS SYSTEM FRUCTOSE-LIKE EIIA COMPONENT"/>
    <property type="match status" value="1"/>
</dbReference>
<evidence type="ECO:0000313" key="8">
    <source>
        <dbReference type="Proteomes" id="UP000267017"/>
    </source>
</evidence>
<comment type="caution">
    <text evidence="7">The sequence shown here is derived from an EMBL/GenBank/DDBJ whole genome shotgun (WGS) entry which is preliminary data.</text>
</comment>
<dbReference type="OrthoDB" id="95460at2"/>
<evidence type="ECO:0000256" key="3">
    <source>
        <dbReference type="ARBA" id="ARBA00022597"/>
    </source>
</evidence>
<keyword evidence="1" id="KW-0813">Transport</keyword>
<evidence type="ECO:0000256" key="1">
    <source>
        <dbReference type="ARBA" id="ARBA00022448"/>
    </source>
</evidence>
<dbReference type="NCBIfam" id="TIGR00848">
    <property type="entry name" value="fruA"/>
    <property type="match status" value="1"/>
</dbReference>
<keyword evidence="5" id="KW-0598">Phosphotransferase system</keyword>
<dbReference type="RefSeq" id="WP_128630516.1">
    <property type="nucleotide sequence ID" value="NZ_RRCN01000001.1"/>
</dbReference>
<dbReference type="Gene3D" id="3.40.930.10">
    <property type="entry name" value="Mannitol-specific EII, Chain A"/>
    <property type="match status" value="1"/>
</dbReference>
<protein>
    <submittedName>
        <fullName evidence="7">PTS sugar transporter subunit IIA</fullName>
    </submittedName>
</protein>
<keyword evidence="3 7" id="KW-0762">Sugar transport</keyword>
<name>A0A3P3TZ35_9BACL</name>
<dbReference type="InterPro" id="IPR016152">
    <property type="entry name" value="PTrfase/Anion_transptr"/>
</dbReference>
<dbReference type="Proteomes" id="UP000267017">
    <property type="component" value="Unassembled WGS sequence"/>
</dbReference>
<feature type="domain" description="PTS EIIA type-2" evidence="6">
    <location>
        <begin position="5"/>
        <end position="150"/>
    </location>
</feature>
<reference evidence="7 8" key="1">
    <citation type="submission" date="2018-11" db="EMBL/GenBank/DDBJ databases">
        <title>Genome sequencing of Paenibacillus sp. KCOM 3021 (= ChDC PVNT-B20).</title>
        <authorList>
            <person name="Kook J.-K."/>
            <person name="Park S.-N."/>
            <person name="Lim Y.K."/>
        </authorList>
    </citation>
    <scope>NUCLEOTIDE SEQUENCE [LARGE SCALE GENOMIC DNA]</scope>
    <source>
        <strain evidence="7 8">KCOM 3021</strain>
    </source>
</reference>